<dbReference type="OMA" id="YDIQHTA"/>
<dbReference type="Proteomes" id="UP000268350">
    <property type="component" value="Unassembled WGS sequence"/>
</dbReference>
<organism evidence="2 3">
    <name type="scientific">Drosophila guanche</name>
    <name type="common">Fruit fly</name>
    <dbReference type="NCBI Taxonomy" id="7266"/>
    <lineage>
        <taxon>Eukaryota</taxon>
        <taxon>Metazoa</taxon>
        <taxon>Ecdysozoa</taxon>
        <taxon>Arthropoda</taxon>
        <taxon>Hexapoda</taxon>
        <taxon>Insecta</taxon>
        <taxon>Pterygota</taxon>
        <taxon>Neoptera</taxon>
        <taxon>Endopterygota</taxon>
        <taxon>Diptera</taxon>
        <taxon>Brachycera</taxon>
        <taxon>Muscomorpha</taxon>
        <taxon>Ephydroidea</taxon>
        <taxon>Drosophilidae</taxon>
        <taxon>Drosophila</taxon>
        <taxon>Sophophora</taxon>
    </lineage>
</organism>
<accession>A0A3B0JTN2</accession>
<name>A0A3B0JTN2_DROGU</name>
<feature type="compositionally biased region" description="Low complexity" evidence="1">
    <location>
        <begin position="506"/>
        <end position="519"/>
    </location>
</feature>
<feature type="region of interest" description="Disordered" evidence="1">
    <location>
        <begin position="952"/>
        <end position="980"/>
    </location>
</feature>
<dbReference type="AlphaFoldDB" id="A0A3B0JTN2"/>
<feature type="region of interest" description="Disordered" evidence="1">
    <location>
        <begin position="431"/>
        <end position="544"/>
    </location>
</feature>
<feature type="compositionally biased region" description="Basic residues" evidence="1">
    <location>
        <begin position="250"/>
        <end position="268"/>
    </location>
</feature>
<feature type="compositionally biased region" description="Low complexity" evidence="1">
    <location>
        <begin position="960"/>
        <end position="980"/>
    </location>
</feature>
<reference evidence="3" key="1">
    <citation type="submission" date="2018-01" db="EMBL/GenBank/DDBJ databases">
        <authorList>
            <person name="Alioto T."/>
            <person name="Alioto T."/>
        </authorList>
    </citation>
    <scope>NUCLEOTIDE SEQUENCE [LARGE SCALE GENOMIC DNA]</scope>
</reference>
<feature type="compositionally biased region" description="Basic and acidic residues" evidence="1">
    <location>
        <begin position="231"/>
        <end position="246"/>
    </location>
</feature>
<feature type="compositionally biased region" description="Low complexity" evidence="1">
    <location>
        <begin position="679"/>
        <end position="689"/>
    </location>
</feature>
<keyword evidence="3" id="KW-1185">Reference proteome</keyword>
<protein>
    <submittedName>
        <fullName evidence="2">Uncharacterized protein</fullName>
    </submittedName>
</protein>
<gene>
    <name evidence="2" type="ORF">DGUA_6G016993</name>
</gene>
<feature type="compositionally biased region" description="Acidic residues" evidence="1">
    <location>
        <begin position="598"/>
        <end position="615"/>
    </location>
</feature>
<evidence type="ECO:0000313" key="2">
    <source>
        <dbReference type="EMBL" id="SPP84413.1"/>
    </source>
</evidence>
<proteinExistence type="predicted"/>
<sequence length="1146" mass="125411">MNSAHKPPSAAAKLLNLNVTNEEEEEVEEQILQQKQKQKQQQQESILSPEETQLLLQRLSINNPFYRFRKQSNSLKELRRVKRRTQGQGTRSRSRSEADLGQKVPPSMPQKPHQHNEAKVVVVLDSKQQQEVAISQNRYSSSNASLKTRSVSSLTASQGANDSSTVITNPFSIFHDDEILTLSVNTRLRSAASARSARPQRTGRGLRRLFESPRPNANPPDHHYLHGVPVRRFERQDFDQDHERRTTTGKAKRSKAIFKQLSLRKLHHRSEDPPSLPKLKLSYPNRTHSIQSMRAAGSGGYDIQHTAYHPRLQTQTPVNNSSSTACKANYFERLQAKTRQGIQKIRDKCRNFKTSSGSDAGSGSEFSGFHTLAKDESFRFISDRTHISNYESRCKQATIYKSYKSEIDLSKNLHYLDAYLEENFDQHLSTTKQSAHSVGRVSGAQRRALATQPHHAHPHPQPETPRRRHKRSQSQANNGGLPANYENLGTLPIASKATRRTAAPNSDSMSSSDYASVFSGPTTAKRERELPPPPPQLEPLPQAVEESRESKEFKLRYEHPDKMCEYYFDNLTSYALALEESEDLLLAESAKSARFFYGDDDDDDEDEDDDDDQDEDAVRVVAAGMAAAAACGEPDYTARDIRIRVSVNECEDADWQQPTTYNENLAESTFYQSLNQHLQRQQQQQQQQQASRVEEEEDEHPQNENHEADHLLLVGAAGAGGESYLDHFQRQRGRNEFERALSSSQHYPRGDYYGFGRGADVGTDEAVFATKQRRADLMEAHYARSYQGEVRGGGGGPGRSSKPAATRYGLEMERRQPPMAGAVAGVGATGGTTAMPATTGSVINLALPQGQGMGSVGQSLGLGLGLGGDALYATSSKQQITMTPTAASAAVALAGAAVSSAMPQFHPTATTAAPPPPTAAAALGVAAGGTTGTGNANNRYMLENLRKYYANQQQHPPAHSVNSSSLSNSSSSNSSMSQQQLKLNLNLPKQQQHLVPRRNSSTSNASSTAENFDTFITLRNATANTSTDYLSKQQMQRRAQQQSVPLTSALNYYGHGPPTPAPSLTPAVAYNGKLTATAMLSQVNLSRAAATQQGTGTAATSASLLPHQHQQHARATAKPVTASGVVPGPGAGAGAGGESFILEYEC</sequence>
<dbReference type="EMBL" id="OUUW01000008">
    <property type="protein sequence ID" value="SPP84413.1"/>
    <property type="molecule type" value="Genomic_DNA"/>
</dbReference>
<feature type="region of interest" description="Disordered" evidence="1">
    <location>
        <begin position="1"/>
        <end position="46"/>
    </location>
</feature>
<evidence type="ECO:0000313" key="3">
    <source>
        <dbReference type="Proteomes" id="UP000268350"/>
    </source>
</evidence>
<feature type="region of interest" description="Disordered" evidence="1">
    <location>
        <begin position="76"/>
        <end position="117"/>
    </location>
</feature>
<evidence type="ECO:0000256" key="1">
    <source>
        <dbReference type="SAM" id="MobiDB-lite"/>
    </source>
</evidence>
<feature type="compositionally biased region" description="Low complexity" evidence="1">
    <location>
        <begin position="30"/>
        <end position="44"/>
    </location>
</feature>
<feature type="region of interest" description="Disordered" evidence="1">
    <location>
        <begin position="675"/>
        <end position="704"/>
    </location>
</feature>
<feature type="region of interest" description="Disordered" evidence="1">
    <location>
        <begin position="190"/>
        <end position="282"/>
    </location>
</feature>
<feature type="region of interest" description="Disordered" evidence="1">
    <location>
        <begin position="596"/>
        <end position="615"/>
    </location>
</feature>